<dbReference type="AlphaFoldDB" id="A0A8X6NCP5"/>
<accession>A0A8X6NCP5</accession>
<proteinExistence type="predicted"/>
<evidence type="ECO:0000313" key="2">
    <source>
        <dbReference type="Proteomes" id="UP000887013"/>
    </source>
</evidence>
<comment type="caution">
    <text evidence="1">The sequence shown here is derived from an EMBL/GenBank/DDBJ whole genome shotgun (WGS) entry which is preliminary data.</text>
</comment>
<name>A0A8X6NCP5_NEPPI</name>
<reference evidence="1" key="1">
    <citation type="submission" date="2020-08" db="EMBL/GenBank/DDBJ databases">
        <title>Multicomponent nature underlies the extraordinary mechanical properties of spider dragline silk.</title>
        <authorList>
            <person name="Kono N."/>
            <person name="Nakamura H."/>
            <person name="Mori M."/>
            <person name="Yoshida Y."/>
            <person name="Ohtoshi R."/>
            <person name="Malay A.D."/>
            <person name="Moran D.A.P."/>
            <person name="Tomita M."/>
            <person name="Numata K."/>
            <person name="Arakawa K."/>
        </authorList>
    </citation>
    <scope>NUCLEOTIDE SEQUENCE</scope>
</reference>
<dbReference type="EMBL" id="BMAW01056563">
    <property type="protein sequence ID" value="GFT06404.1"/>
    <property type="molecule type" value="Genomic_DNA"/>
</dbReference>
<evidence type="ECO:0000313" key="1">
    <source>
        <dbReference type="EMBL" id="GFT06404.1"/>
    </source>
</evidence>
<feature type="non-terminal residue" evidence="1">
    <location>
        <position position="1"/>
    </location>
</feature>
<protein>
    <submittedName>
        <fullName evidence="1">Uncharacterized protein</fullName>
    </submittedName>
</protein>
<organism evidence="1 2">
    <name type="scientific">Nephila pilipes</name>
    <name type="common">Giant wood spider</name>
    <name type="synonym">Nephila maculata</name>
    <dbReference type="NCBI Taxonomy" id="299642"/>
    <lineage>
        <taxon>Eukaryota</taxon>
        <taxon>Metazoa</taxon>
        <taxon>Ecdysozoa</taxon>
        <taxon>Arthropoda</taxon>
        <taxon>Chelicerata</taxon>
        <taxon>Arachnida</taxon>
        <taxon>Araneae</taxon>
        <taxon>Araneomorphae</taxon>
        <taxon>Entelegynae</taxon>
        <taxon>Araneoidea</taxon>
        <taxon>Nephilidae</taxon>
        <taxon>Nephila</taxon>
    </lineage>
</organism>
<dbReference type="Proteomes" id="UP000887013">
    <property type="component" value="Unassembled WGS sequence"/>
</dbReference>
<sequence>VVVITYVALKLPNITQFELVVKLLSDKLVKALVVSISSGLILREGLGLGVAKGLRLWTWKRY</sequence>
<keyword evidence="2" id="KW-1185">Reference proteome</keyword>
<gene>
    <name evidence="1" type="ORF">NPIL_242451</name>
</gene>